<dbReference type="PROSITE" id="PS50885">
    <property type="entry name" value="HAMP"/>
    <property type="match status" value="1"/>
</dbReference>
<evidence type="ECO:0000256" key="9">
    <source>
        <dbReference type="ARBA" id="ARBA00023136"/>
    </source>
</evidence>
<feature type="domain" description="Methyl-accepting transducer" evidence="13">
    <location>
        <begin position="430"/>
        <end position="659"/>
    </location>
</feature>
<dbReference type="Pfam" id="PF02743">
    <property type="entry name" value="dCache_1"/>
    <property type="match status" value="1"/>
</dbReference>
<dbReference type="CDD" id="cd12107">
    <property type="entry name" value="Hemerythrin"/>
    <property type="match status" value="1"/>
</dbReference>
<comment type="similarity">
    <text evidence="2">Belongs to the hemerythrin family.</text>
</comment>
<evidence type="ECO:0000256" key="1">
    <source>
        <dbReference type="ARBA" id="ARBA00004651"/>
    </source>
</evidence>
<evidence type="ECO:0000259" key="13">
    <source>
        <dbReference type="PROSITE" id="PS50111"/>
    </source>
</evidence>
<dbReference type="PANTHER" id="PTHR43531:SF11">
    <property type="entry name" value="METHYL-ACCEPTING CHEMOTAXIS PROTEIN 3"/>
    <property type="match status" value="1"/>
</dbReference>
<dbReference type="Gene3D" id="1.10.287.950">
    <property type="entry name" value="Methyl-accepting chemotaxis protein"/>
    <property type="match status" value="1"/>
</dbReference>
<evidence type="ECO:0000256" key="7">
    <source>
        <dbReference type="ARBA" id="ARBA00022989"/>
    </source>
</evidence>
<keyword evidence="9 12" id="KW-0472">Membrane</keyword>
<dbReference type="SMART" id="SM00304">
    <property type="entry name" value="HAMP"/>
    <property type="match status" value="1"/>
</dbReference>
<comment type="similarity">
    <text evidence="10">Belongs to the methyl-accepting chemotaxis (MCP) protein family.</text>
</comment>
<keyword evidence="11" id="KW-0807">Transducer</keyword>
<feature type="transmembrane region" description="Helical" evidence="12">
    <location>
        <begin position="301"/>
        <end position="321"/>
    </location>
</feature>
<organism evidence="15 16">
    <name type="scientific">Sedimentibacter hydroxybenzoicus DSM 7310</name>
    <dbReference type="NCBI Taxonomy" id="1123245"/>
    <lineage>
        <taxon>Bacteria</taxon>
        <taxon>Bacillati</taxon>
        <taxon>Bacillota</taxon>
        <taxon>Tissierellia</taxon>
        <taxon>Sedimentibacter</taxon>
    </lineage>
</organism>
<dbReference type="NCBIfam" id="TIGR02481">
    <property type="entry name" value="hemeryth_dom"/>
    <property type="match status" value="1"/>
</dbReference>
<evidence type="ECO:0000259" key="14">
    <source>
        <dbReference type="PROSITE" id="PS50885"/>
    </source>
</evidence>
<dbReference type="InterPro" id="IPR004089">
    <property type="entry name" value="MCPsignal_dom"/>
</dbReference>
<dbReference type="RefSeq" id="WP_179236318.1">
    <property type="nucleotide sequence ID" value="NZ_JACBNQ010000001.1"/>
</dbReference>
<reference evidence="15" key="1">
    <citation type="submission" date="2020-07" db="EMBL/GenBank/DDBJ databases">
        <title>Genomic analysis of a strain of Sedimentibacter Hydroxybenzoicus DSM7310.</title>
        <authorList>
            <person name="Ma S."/>
        </authorList>
    </citation>
    <scope>NUCLEOTIDE SEQUENCE</scope>
    <source>
        <strain evidence="15">DSM 7310</strain>
    </source>
</reference>
<dbReference type="PROSITE" id="PS50111">
    <property type="entry name" value="CHEMOTAXIS_TRANSDUC_2"/>
    <property type="match status" value="1"/>
</dbReference>
<evidence type="ECO:0000256" key="6">
    <source>
        <dbReference type="ARBA" id="ARBA00022723"/>
    </source>
</evidence>
<dbReference type="SUPFAM" id="SSF58104">
    <property type="entry name" value="Methyl-accepting chemotaxis protein (MCP) signaling domain"/>
    <property type="match status" value="1"/>
</dbReference>
<dbReference type="Gene3D" id="1.20.120.50">
    <property type="entry name" value="Hemerythrin-like"/>
    <property type="match status" value="1"/>
</dbReference>
<evidence type="ECO:0000256" key="4">
    <source>
        <dbReference type="ARBA" id="ARBA00022500"/>
    </source>
</evidence>
<keyword evidence="5 12" id="KW-0812">Transmembrane</keyword>
<dbReference type="NCBIfam" id="NF033749">
    <property type="entry name" value="bact_hemeryth"/>
    <property type="match status" value="1"/>
</dbReference>
<evidence type="ECO:0000256" key="2">
    <source>
        <dbReference type="ARBA" id="ARBA00010587"/>
    </source>
</evidence>
<dbReference type="InterPro" id="IPR035938">
    <property type="entry name" value="Hemerythrin-like_sf"/>
</dbReference>
<evidence type="ECO:0000256" key="3">
    <source>
        <dbReference type="ARBA" id="ARBA00022475"/>
    </source>
</evidence>
<keyword evidence="7 12" id="KW-1133">Transmembrane helix</keyword>
<protein>
    <submittedName>
        <fullName evidence="15">Bacteriohemerythrin</fullName>
    </submittedName>
</protein>
<keyword evidence="8" id="KW-0408">Iron</keyword>
<dbReference type="GO" id="GO:0004888">
    <property type="term" value="F:transmembrane signaling receptor activity"/>
    <property type="evidence" value="ECO:0007669"/>
    <property type="project" value="TreeGrafter"/>
</dbReference>
<dbReference type="SUPFAM" id="SSF47188">
    <property type="entry name" value="Hemerythrin-like"/>
    <property type="match status" value="1"/>
</dbReference>
<name>A0A974BGF3_SEDHY</name>
<proteinExistence type="inferred from homology"/>
<dbReference type="Gene3D" id="3.30.450.20">
    <property type="entry name" value="PAS domain"/>
    <property type="match status" value="1"/>
</dbReference>
<feature type="domain" description="HAMP" evidence="14">
    <location>
        <begin position="327"/>
        <end position="380"/>
    </location>
</feature>
<comment type="subcellular location">
    <subcellularLocation>
        <location evidence="1">Cell membrane</location>
        <topology evidence="1">Multi-pass membrane protein</topology>
    </subcellularLocation>
</comment>
<evidence type="ECO:0000313" key="16">
    <source>
        <dbReference type="Proteomes" id="UP000611629"/>
    </source>
</evidence>
<accession>A0A974BGF3</accession>
<dbReference type="CDD" id="cd12912">
    <property type="entry name" value="PDC2_MCP_like"/>
    <property type="match status" value="1"/>
</dbReference>
<evidence type="ECO:0000256" key="8">
    <source>
        <dbReference type="ARBA" id="ARBA00023004"/>
    </source>
</evidence>
<keyword evidence="16" id="KW-1185">Reference proteome</keyword>
<keyword evidence="6" id="KW-0479">Metal-binding</keyword>
<evidence type="ECO:0000313" key="15">
    <source>
        <dbReference type="EMBL" id="NYB72630.1"/>
    </source>
</evidence>
<dbReference type="GO" id="GO:0007165">
    <property type="term" value="P:signal transduction"/>
    <property type="evidence" value="ECO:0007669"/>
    <property type="project" value="UniProtKB-KW"/>
</dbReference>
<dbReference type="AlphaFoldDB" id="A0A974BGF3"/>
<dbReference type="CDD" id="cd06225">
    <property type="entry name" value="HAMP"/>
    <property type="match status" value="1"/>
</dbReference>
<dbReference type="EMBL" id="JACBNQ010000001">
    <property type="protein sequence ID" value="NYB72630.1"/>
    <property type="molecule type" value="Genomic_DNA"/>
</dbReference>
<evidence type="ECO:0000256" key="5">
    <source>
        <dbReference type="ARBA" id="ARBA00022692"/>
    </source>
</evidence>
<dbReference type="InterPro" id="IPR012827">
    <property type="entry name" value="Hemerythrin_metal-bd"/>
</dbReference>
<dbReference type="Pfam" id="PF00015">
    <property type="entry name" value="MCPsignal"/>
    <property type="match status" value="1"/>
</dbReference>
<evidence type="ECO:0000256" key="10">
    <source>
        <dbReference type="ARBA" id="ARBA00029447"/>
    </source>
</evidence>
<dbReference type="Proteomes" id="UP000611629">
    <property type="component" value="Unassembled WGS sequence"/>
</dbReference>
<dbReference type="Pfam" id="PF00672">
    <property type="entry name" value="HAMP"/>
    <property type="match status" value="1"/>
</dbReference>
<evidence type="ECO:0000256" key="11">
    <source>
        <dbReference type="PROSITE-ProRule" id="PRU00284"/>
    </source>
</evidence>
<gene>
    <name evidence="15" type="ORF">HZF24_00585</name>
</gene>
<dbReference type="InterPro" id="IPR051310">
    <property type="entry name" value="MCP_chemotaxis"/>
</dbReference>
<dbReference type="InterPro" id="IPR012312">
    <property type="entry name" value="Hemerythrin-like"/>
</dbReference>
<dbReference type="GO" id="GO:0046872">
    <property type="term" value="F:metal ion binding"/>
    <property type="evidence" value="ECO:0007669"/>
    <property type="project" value="UniProtKB-KW"/>
</dbReference>
<evidence type="ECO:0000256" key="12">
    <source>
        <dbReference type="SAM" id="Phobius"/>
    </source>
</evidence>
<keyword evidence="4" id="KW-0145">Chemotaxis</keyword>
<dbReference type="Pfam" id="PF01814">
    <property type="entry name" value="Hemerythrin"/>
    <property type="match status" value="1"/>
</dbReference>
<dbReference type="InterPro" id="IPR003660">
    <property type="entry name" value="HAMP_dom"/>
</dbReference>
<feature type="transmembrane region" description="Helical" evidence="12">
    <location>
        <begin position="21"/>
        <end position="46"/>
    </location>
</feature>
<comment type="caution">
    <text evidence="15">The sequence shown here is derived from an EMBL/GenBank/DDBJ whole genome shotgun (WGS) entry which is preliminary data.</text>
</comment>
<dbReference type="GO" id="GO:0006935">
    <property type="term" value="P:chemotaxis"/>
    <property type="evidence" value="ECO:0007669"/>
    <property type="project" value="UniProtKB-KW"/>
</dbReference>
<dbReference type="GO" id="GO:0005886">
    <property type="term" value="C:plasma membrane"/>
    <property type="evidence" value="ECO:0007669"/>
    <property type="project" value="UniProtKB-SubCell"/>
</dbReference>
<dbReference type="SMART" id="SM00283">
    <property type="entry name" value="MA"/>
    <property type="match status" value="1"/>
</dbReference>
<dbReference type="Gene3D" id="6.10.340.10">
    <property type="match status" value="1"/>
</dbReference>
<keyword evidence="3" id="KW-1003">Cell membrane</keyword>
<dbReference type="InterPro" id="IPR033479">
    <property type="entry name" value="dCache_1"/>
</dbReference>
<sequence>MLKKRGEKDKSIKKSSGKKSIKTQIFISYLSLIITVVLILGGLSAFQNYKTTFDTLENTMVNLAEVSSTVIASKLEVYKSVAADLGLNPVLSDVRIGKNEKEKVVKQMVNMYGLIDAYNVSSVGTGESPVTGEIYLVSNTDYFLAAMGGEIFVSEPAMNTKLNKYTFTIAAPVWKDGLYGTDVNGVAVIVLDGQVLSDIASSVKIGEKGYGFILNKEGMTIGHPDYEKILSGENIIAAYEANGSNQSMAVTEKKLLNGEITFGEYSLNNQKHLISYAPIEGSNGWGFFVSAPQSEYLSSTYISLATILLISIVSIIAAYFAGRNMAVKIANPIILCAERLRKLSDGDLHTEIERTNREDEIGFLLKSMNRTVKGMNRIVSDMSYHMGAIAEGDFSKNMDIEYGGDLNAIAISMKKISEFLNIMVKQVNESAEQVSGGAEQLAGSAQALSQGATEQASSVEELSATLGEISDQINDNASFANMANEASIESSRQVVTGNEYVKEMNEAMLNINNSSAEIAKIIKVIDSIAFQTNILALNAAVEAARAGAAGKGFAVVADEVRNLAIKSAEAAKNTTELIENSIEAVNTGTKISRETEKALDLAVEKANETASMIEKISIASSQQADAVTQILAGVEQISSIVQTNSATSEESAAASEELSSQAQVLRDMIDGIKLKDTVKSEQSFEVTKKEEHMALLWTKNLEVGVELIDSQHKNWFDKAGQLFEAGKSGKSREYIIQMFDFLDEYTKTHFRDEEEYMQSINYPEFDSQKQMHEGFIKKLAELRKQYVDAGANISVIINANQFILDWLTKHISNADKKIGEYARKL</sequence>
<dbReference type="PANTHER" id="PTHR43531">
    <property type="entry name" value="PROTEIN ICFG"/>
    <property type="match status" value="1"/>
</dbReference>